<feature type="transmembrane region" description="Helical" evidence="10">
    <location>
        <begin position="179"/>
        <end position="197"/>
    </location>
</feature>
<keyword evidence="6" id="KW-0560">Oxidoreductase</keyword>
<feature type="transmembrane region" description="Helical" evidence="10">
    <location>
        <begin position="217"/>
        <end position="235"/>
    </location>
</feature>
<keyword evidence="3" id="KW-0813">Transport</keyword>
<dbReference type="PANTHER" id="PTHR32361">
    <property type="entry name" value="FERRIC/CUPRIC REDUCTASE TRANSMEMBRANE COMPONENT"/>
    <property type="match status" value="1"/>
</dbReference>
<keyword evidence="7" id="KW-0406">Ion transport</keyword>
<dbReference type="CDD" id="cd06186">
    <property type="entry name" value="NOX_Duox_like_FAD_NADP"/>
    <property type="match status" value="1"/>
</dbReference>
<reference evidence="12" key="1">
    <citation type="submission" date="2016-07" db="EMBL/GenBank/DDBJ databases">
        <title>Pervasive Adenine N6-methylation of Active Genes in Fungi.</title>
        <authorList>
            <consortium name="DOE Joint Genome Institute"/>
            <person name="Mondo S.J."/>
            <person name="Dannebaum R.O."/>
            <person name="Kuo R.C."/>
            <person name="Labutti K."/>
            <person name="Haridas S."/>
            <person name="Kuo A."/>
            <person name="Salamov A."/>
            <person name="Ahrendt S.R."/>
            <person name="Lipzen A."/>
            <person name="Sullivan W."/>
            <person name="Andreopoulos W.B."/>
            <person name="Clum A."/>
            <person name="Lindquist E."/>
            <person name="Daum C."/>
            <person name="Ramamoorthy G.K."/>
            <person name="Gryganskyi A."/>
            <person name="Culley D."/>
            <person name="Magnuson J.K."/>
            <person name="James T.Y."/>
            <person name="O'Malley M.A."/>
            <person name="Stajich J.E."/>
            <person name="Spatafora J.W."/>
            <person name="Visel A."/>
            <person name="Grigoriev I.V."/>
        </authorList>
    </citation>
    <scope>NUCLEOTIDE SEQUENCE [LARGE SCALE GENOMIC DNA]</scope>
    <source>
        <strain evidence="12">62-1032</strain>
    </source>
</reference>
<evidence type="ECO:0000256" key="6">
    <source>
        <dbReference type="ARBA" id="ARBA00023002"/>
    </source>
</evidence>
<evidence type="ECO:0000256" key="2">
    <source>
        <dbReference type="ARBA" id="ARBA00006278"/>
    </source>
</evidence>
<gene>
    <name evidence="12" type="ORF">BCR35DRAFT_300893</name>
</gene>
<protein>
    <submittedName>
        <fullName evidence="12">Ferric reductase like transmembrane component-domain-containing protein</fullName>
    </submittedName>
</protein>
<dbReference type="GO" id="GO:0006879">
    <property type="term" value="P:intracellular iron ion homeostasis"/>
    <property type="evidence" value="ECO:0007669"/>
    <property type="project" value="TreeGrafter"/>
</dbReference>
<dbReference type="AlphaFoldDB" id="A0A1Y2FYH6"/>
<dbReference type="PANTHER" id="PTHR32361:SF9">
    <property type="entry name" value="FERRIC REDUCTASE TRANSMEMBRANE COMPONENT 3-RELATED"/>
    <property type="match status" value="1"/>
</dbReference>
<dbReference type="Proteomes" id="UP000193467">
    <property type="component" value="Unassembled WGS sequence"/>
</dbReference>
<evidence type="ECO:0000256" key="3">
    <source>
        <dbReference type="ARBA" id="ARBA00022448"/>
    </source>
</evidence>
<feature type="transmembrane region" description="Helical" evidence="10">
    <location>
        <begin position="279"/>
        <end position="296"/>
    </location>
</feature>
<evidence type="ECO:0000313" key="12">
    <source>
        <dbReference type="EMBL" id="ORY89091.1"/>
    </source>
</evidence>
<dbReference type="SFLD" id="SFLDS00052">
    <property type="entry name" value="Ferric_Reductase_Domain"/>
    <property type="match status" value="1"/>
</dbReference>
<feature type="transmembrane region" description="Helical" evidence="10">
    <location>
        <begin position="31"/>
        <end position="55"/>
    </location>
</feature>
<dbReference type="InterPro" id="IPR017927">
    <property type="entry name" value="FAD-bd_FR_type"/>
</dbReference>
<comment type="subcellular location">
    <subcellularLocation>
        <location evidence="1">Membrane</location>
        <topology evidence="1">Multi-pass membrane protein</topology>
    </subcellularLocation>
</comment>
<evidence type="ECO:0000256" key="7">
    <source>
        <dbReference type="ARBA" id="ARBA00023065"/>
    </source>
</evidence>
<keyword evidence="5 10" id="KW-1133">Transmembrane helix</keyword>
<evidence type="ECO:0000256" key="5">
    <source>
        <dbReference type="ARBA" id="ARBA00022989"/>
    </source>
</evidence>
<comment type="caution">
    <text evidence="12">The sequence shown here is derived from an EMBL/GenBank/DDBJ whole genome shotgun (WGS) entry which is preliminary data.</text>
</comment>
<dbReference type="OrthoDB" id="3944240at2759"/>
<evidence type="ECO:0000256" key="8">
    <source>
        <dbReference type="ARBA" id="ARBA00023136"/>
    </source>
</evidence>
<dbReference type="GO" id="GO:0000293">
    <property type="term" value="F:ferric-chelate reductase activity"/>
    <property type="evidence" value="ECO:0007669"/>
    <property type="project" value="TreeGrafter"/>
</dbReference>
<feature type="transmembrane region" description="Helical" evidence="10">
    <location>
        <begin position="144"/>
        <end position="167"/>
    </location>
</feature>
<keyword evidence="13" id="KW-1185">Reference proteome</keyword>
<dbReference type="Pfam" id="PF08030">
    <property type="entry name" value="NAD_binding_6"/>
    <property type="match status" value="1"/>
</dbReference>
<name>A0A1Y2FYH6_9BASI</name>
<comment type="similarity">
    <text evidence="2">Belongs to the ferric reductase (FRE) family.</text>
</comment>
<dbReference type="EMBL" id="MCGR01000007">
    <property type="protein sequence ID" value="ORY89091.1"/>
    <property type="molecule type" value="Genomic_DNA"/>
</dbReference>
<dbReference type="InterPro" id="IPR013121">
    <property type="entry name" value="Fe_red_NAD-bd_6"/>
</dbReference>
<keyword evidence="8 10" id="KW-0472">Membrane</keyword>
<dbReference type="PROSITE" id="PS51384">
    <property type="entry name" value="FAD_FR"/>
    <property type="match status" value="1"/>
</dbReference>
<evidence type="ECO:0000256" key="4">
    <source>
        <dbReference type="ARBA" id="ARBA00022692"/>
    </source>
</evidence>
<dbReference type="SUPFAM" id="SSF52343">
    <property type="entry name" value="Ferredoxin reductase-like, C-terminal NADP-linked domain"/>
    <property type="match status" value="1"/>
</dbReference>
<dbReference type="Gene3D" id="3.40.50.80">
    <property type="entry name" value="Nucleotide-binding domain of ferredoxin-NADP reductase (FNR) module"/>
    <property type="match status" value="1"/>
</dbReference>
<dbReference type="SFLD" id="SFLDG01168">
    <property type="entry name" value="Ferric_reductase_subgroup_(FRE"/>
    <property type="match status" value="1"/>
</dbReference>
<dbReference type="InterPro" id="IPR051410">
    <property type="entry name" value="Ferric/Cupric_Reductase"/>
</dbReference>
<sequence>MSCTNAAGAPIPCSGWAVYDSYVTDPRYQRYFTIAWTCLFAVAFLLTLPGILGWLRSGRWKEGSLAGRLGLYEDMSGGYRRIDSTEPAPSTAKRTRVPRPLLAISAAVKSFALATPPLPSFLSLDCIPLLRPRRAPSCHPTRNLLPFSLGTLLLALLIPAFFFATLLPESELRTNPNRFGFLALAAIPPTFVLSSKNGAVQWLLGKGWTSVNFLHRWLGRMMVLLVLLHFYFWTIQYAPSHQVTEFLSGTKEQRGIGALVFLLIIAISSAGPLRRFSYPAFFVLHYVGIIGFLVFVNKHTIYAQGWATYSVLGIYGLDIFGRLAGMRVRYVEVEAMEGGMVRVAMRGLHGGWRAGQHVSLRLFFTPPSPSLFSLFRSFEAHPFSISNAPPSHGVLNASSPERGAELFVRSCGKGSWTGDLYDTALLGRKVAQAQADERAREGGDGRRKTFYMLALVEGPHGGLGTFVAVEQETVLLVAGGSGMSFTLGVLDEVVGRRKQNGQGGKIEVVWAVRDKAQIAWFEEPLRTLVDSVSSIPNLTITLRIYLTCDPTLTTEPSAAPLNASTYPPSASSSTFAPLLHTQLIYARPHLATLVHDTLAAALAPCGNCYPICRCGDIDGDGICANDEEECCGGPGPANGIELLGGSSEDDEKKGEKDMIDEVQVLPKSGKSCCSPTKGIDSTASTQDNEILELDSPSTSAPACCSSKPGKGVEAEKAPACGGGCCAGTGGACCSGGVEGVKEPKEEGPVRVRTGGMAVVVCGPGNMIAEMRNAVARVPIAKQARVGGIDLHSEHFSQ</sequence>
<keyword evidence="4 10" id="KW-0812">Transmembrane</keyword>
<dbReference type="InterPro" id="IPR013130">
    <property type="entry name" value="Fe3_Rdtase_TM_dom"/>
</dbReference>
<feature type="domain" description="FAD-binding FR-type" evidence="11">
    <location>
        <begin position="304"/>
        <end position="466"/>
    </location>
</feature>
<evidence type="ECO:0000256" key="1">
    <source>
        <dbReference type="ARBA" id="ARBA00004141"/>
    </source>
</evidence>
<dbReference type="GO" id="GO:0006826">
    <property type="term" value="P:iron ion transport"/>
    <property type="evidence" value="ECO:0007669"/>
    <property type="project" value="TreeGrafter"/>
</dbReference>
<accession>A0A1Y2FYH6</accession>
<evidence type="ECO:0000313" key="13">
    <source>
        <dbReference type="Proteomes" id="UP000193467"/>
    </source>
</evidence>
<organism evidence="12 13">
    <name type="scientific">Leucosporidium creatinivorum</name>
    <dbReference type="NCBI Taxonomy" id="106004"/>
    <lineage>
        <taxon>Eukaryota</taxon>
        <taxon>Fungi</taxon>
        <taxon>Dikarya</taxon>
        <taxon>Basidiomycota</taxon>
        <taxon>Pucciniomycotina</taxon>
        <taxon>Microbotryomycetes</taxon>
        <taxon>Leucosporidiales</taxon>
        <taxon>Leucosporidium</taxon>
    </lineage>
</organism>
<proteinExistence type="inferred from homology"/>
<keyword evidence="9" id="KW-0325">Glycoprotein</keyword>
<dbReference type="GO" id="GO:0015677">
    <property type="term" value="P:copper ion import"/>
    <property type="evidence" value="ECO:0007669"/>
    <property type="project" value="TreeGrafter"/>
</dbReference>
<dbReference type="InterPro" id="IPR039261">
    <property type="entry name" value="FNR_nucleotide-bd"/>
</dbReference>
<dbReference type="Pfam" id="PF01794">
    <property type="entry name" value="Ferric_reduct"/>
    <property type="match status" value="1"/>
</dbReference>
<evidence type="ECO:0000256" key="10">
    <source>
        <dbReference type="SAM" id="Phobius"/>
    </source>
</evidence>
<feature type="transmembrane region" description="Helical" evidence="10">
    <location>
        <begin position="256"/>
        <end position="273"/>
    </location>
</feature>
<dbReference type="STRING" id="106004.A0A1Y2FYH6"/>
<evidence type="ECO:0000259" key="11">
    <source>
        <dbReference type="PROSITE" id="PS51384"/>
    </source>
</evidence>
<dbReference type="InParanoid" id="A0A1Y2FYH6"/>
<evidence type="ECO:0000256" key="9">
    <source>
        <dbReference type="ARBA" id="ARBA00023180"/>
    </source>
</evidence>
<dbReference type="GO" id="GO:0005886">
    <property type="term" value="C:plasma membrane"/>
    <property type="evidence" value="ECO:0007669"/>
    <property type="project" value="TreeGrafter"/>
</dbReference>